<proteinExistence type="predicted"/>
<comment type="caution">
    <text evidence="1">The sequence shown here is derived from an EMBL/GenBank/DDBJ whole genome shotgun (WGS) entry which is preliminary data.</text>
</comment>
<dbReference type="AlphaFoldDB" id="A0AAW0DS26"/>
<evidence type="ECO:0000313" key="2">
    <source>
        <dbReference type="Proteomes" id="UP001383192"/>
    </source>
</evidence>
<organism evidence="1 2">
    <name type="scientific">Paramarasmius palmivorus</name>
    <dbReference type="NCBI Taxonomy" id="297713"/>
    <lineage>
        <taxon>Eukaryota</taxon>
        <taxon>Fungi</taxon>
        <taxon>Dikarya</taxon>
        <taxon>Basidiomycota</taxon>
        <taxon>Agaricomycotina</taxon>
        <taxon>Agaricomycetes</taxon>
        <taxon>Agaricomycetidae</taxon>
        <taxon>Agaricales</taxon>
        <taxon>Marasmiineae</taxon>
        <taxon>Marasmiaceae</taxon>
        <taxon>Paramarasmius</taxon>
    </lineage>
</organism>
<protein>
    <submittedName>
        <fullName evidence="1">Uncharacterized protein</fullName>
    </submittedName>
</protein>
<dbReference type="Proteomes" id="UP001383192">
    <property type="component" value="Unassembled WGS sequence"/>
</dbReference>
<sequence length="200" mass="22265">MQVGNGNFAFGADVTGMQTFQPFAIMSSWGWKNDSLPMGKTQQDVEDYRGVSWLNHGRLVEYDFGGGNPIEQWLISNPNRVNLGRMGLVFHAENGDPVNITEDSLQDTRQELDLWTGILTSSFTFHGSPVTIKTVSAQSSDAVGFSIESPLLRERRLAVLLDFPWNDGNPNSVHLSWVFGTSPRTIPRHLTRVTPEIQSS</sequence>
<name>A0AAW0DS26_9AGAR</name>
<reference evidence="1 2" key="1">
    <citation type="submission" date="2024-01" db="EMBL/GenBank/DDBJ databases">
        <title>A draft genome for a cacao thread blight-causing isolate of Paramarasmius palmivorus.</title>
        <authorList>
            <person name="Baruah I.K."/>
            <person name="Bukari Y."/>
            <person name="Amoako-Attah I."/>
            <person name="Meinhardt L.W."/>
            <person name="Bailey B.A."/>
            <person name="Cohen S.P."/>
        </authorList>
    </citation>
    <scope>NUCLEOTIDE SEQUENCE [LARGE SCALE GENOMIC DNA]</scope>
    <source>
        <strain evidence="1 2">GH-12</strain>
    </source>
</reference>
<accession>A0AAW0DS26</accession>
<evidence type="ECO:0000313" key="1">
    <source>
        <dbReference type="EMBL" id="KAK7054663.1"/>
    </source>
</evidence>
<keyword evidence="2" id="KW-1185">Reference proteome</keyword>
<gene>
    <name evidence="1" type="ORF">VNI00_003126</name>
</gene>
<dbReference type="EMBL" id="JAYKXP010000008">
    <property type="protein sequence ID" value="KAK7054663.1"/>
    <property type="molecule type" value="Genomic_DNA"/>
</dbReference>